<comment type="caution">
    <text evidence="1">The sequence shown here is derived from an EMBL/GenBank/DDBJ whole genome shotgun (WGS) entry which is preliminary data.</text>
</comment>
<evidence type="ECO:0000313" key="2">
    <source>
        <dbReference type="Proteomes" id="UP000316560"/>
    </source>
</evidence>
<sequence>MHFDGVLPEDAPDPRVKRAKTLNGMPIPVIEFAAQRSVEVTDIGVNSSTDALGCDSMTASVSATLWRKPEDKSDPANLADLDDKTRRSLEEVPPWPRPAWLIERVESMKYPMLWEAVQTSWHRDESELADLDNLLVQHANYILMNQFREEPGLDVHDWDSPALTSKRMIRAGIDVTIDGESVTGAEIDTDPFVYAIGAKLANGGTLTAVIAREHLPFIRLGFARR</sequence>
<gene>
    <name evidence="1" type="ORF">FB472_1486</name>
</gene>
<proteinExistence type="predicted"/>
<name>A0A8H2K912_9MICO</name>
<evidence type="ECO:0000313" key="1">
    <source>
        <dbReference type="EMBL" id="TQO19886.1"/>
    </source>
</evidence>
<reference evidence="1 2" key="1">
    <citation type="submission" date="2019-06" db="EMBL/GenBank/DDBJ databases">
        <title>Sequencing the genomes of 1000 actinobacteria strains.</title>
        <authorList>
            <person name="Klenk H.-P."/>
        </authorList>
    </citation>
    <scope>NUCLEOTIDE SEQUENCE [LARGE SCALE GENOMIC DNA]</scope>
    <source>
        <strain evidence="1 2">DSM 21947</strain>
    </source>
</reference>
<dbReference type="AlphaFoldDB" id="A0A8H2K912"/>
<dbReference type="OrthoDB" id="4915037at2"/>
<keyword evidence="2" id="KW-1185">Reference proteome</keyword>
<organism evidence="1 2">
    <name type="scientific">Rhodoglobus vestalii</name>
    <dbReference type="NCBI Taxonomy" id="193384"/>
    <lineage>
        <taxon>Bacteria</taxon>
        <taxon>Bacillati</taxon>
        <taxon>Actinomycetota</taxon>
        <taxon>Actinomycetes</taxon>
        <taxon>Micrococcales</taxon>
        <taxon>Microbacteriaceae</taxon>
        <taxon>Rhodoglobus</taxon>
    </lineage>
</organism>
<dbReference type="Proteomes" id="UP000316560">
    <property type="component" value="Unassembled WGS sequence"/>
</dbReference>
<dbReference type="EMBL" id="VFRA01000001">
    <property type="protein sequence ID" value="TQO19886.1"/>
    <property type="molecule type" value="Genomic_DNA"/>
</dbReference>
<protein>
    <submittedName>
        <fullName evidence="1">Uncharacterized protein</fullName>
    </submittedName>
</protein>
<accession>A0A8H2K912</accession>